<protein>
    <recommendedName>
        <fullName evidence="3">AlpA family phage regulatory protein</fullName>
    </recommendedName>
</protein>
<dbReference type="AlphaFoldDB" id="A0A5A5TZT4"/>
<organism evidence="1 2">
    <name type="scientific">Leuconostoc citreum</name>
    <dbReference type="NCBI Taxonomy" id="33964"/>
    <lineage>
        <taxon>Bacteria</taxon>
        <taxon>Bacillati</taxon>
        <taxon>Bacillota</taxon>
        <taxon>Bacilli</taxon>
        <taxon>Lactobacillales</taxon>
        <taxon>Lactobacillaceae</taxon>
        <taxon>Leuconostoc</taxon>
    </lineage>
</organism>
<evidence type="ECO:0000313" key="2">
    <source>
        <dbReference type="Proteomes" id="UP000323274"/>
    </source>
</evidence>
<evidence type="ECO:0000313" key="1">
    <source>
        <dbReference type="EMBL" id="GDZ83155.1"/>
    </source>
</evidence>
<gene>
    <name evidence="1" type="ORF">LCIT_03970</name>
</gene>
<dbReference type="RefSeq" id="WP_149333794.1">
    <property type="nucleotide sequence ID" value="NZ_BJJW01000002.1"/>
</dbReference>
<accession>A0A5A5TZT4</accession>
<evidence type="ECO:0008006" key="3">
    <source>
        <dbReference type="Google" id="ProtNLM"/>
    </source>
</evidence>
<sequence>MATFDGRGYNIGEIVDNEHLNISRNTFNKHIRRDKTFPKPYISTGNTVMYWGTRIQYWLDKKSGR</sequence>
<dbReference type="EMBL" id="BJJW01000002">
    <property type="protein sequence ID" value="GDZ83155.1"/>
    <property type="molecule type" value="Genomic_DNA"/>
</dbReference>
<reference evidence="1 2" key="1">
    <citation type="submission" date="2019-04" db="EMBL/GenBank/DDBJ databases">
        <title>A pseudo-fructophilic Leuconostoc citreum strain F192-5 isolated from peel of satsuma mandarin: the first report for isolation and characterization of strain-dependent fructophilic-like characteristics.</title>
        <authorList>
            <person name="Maeno S."/>
            <person name="Tanizawa Y."/>
            <person name="Kajikawa A."/>
            <person name="Kanesaki Y."/>
            <person name="Kubota E."/>
            <person name="Arita M."/>
            <person name="Leon D."/>
            <person name="Endo A."/>
        </authorList>
    </citation>
    <scope>NUCLEOTIDE SEQUENCE [LARGE SCALE GENOMIC DNA]</scope>
    <source>
        <strain evidence="1 2">F192-5</strain>
    </source>
</reference>
<comment type="caution">
    <text evidence="1">The sequence shown here is derived from an EMBL/GenBank/DDBJ whole genome shotgun (WGS) entry which is preliminary data.</text>
</comment>
<proteinExistence type="predicted"/>
<dbReference type="Proteomes" id="UP000323274">
    <property type="component" value="Unassembled WGS sequence"/>
</dbReference>
<name>A0A5A5TZT4_LEUCI</name>